<feature type="compositionally biased region" description="Basic residues" evidence="1">
    <location>
        <begin position="483"/>
        <end position="506"/>
    </location>
</feature>
<dbReference type="AlphaFoldDB" id="A0A7D9DRF3"/>
<feature type="compositionally biased region" description="Polar residues" evidence="1">
    <location>
        <begin position="309"/>
        <end position="318"/>
    </location>
</feature>
<evidence type="ECO:0000256" key="1">
    <source>
        <dbReference type="SAM" id="MobiDB-lite"/>
    </source>
</evidence>
<feature type="compositionally biased region" description="Low complexity" evidence="1">
    <location>
        <begin position="463"/>
        <end position="480"/>
    </location>
</feature>
<dbReference type="EMBL" id="CACRXK020002009">
    <property type="protein sequence ID" value="CAB3992246.1"/>
    <property type="molecule type" value="Genomic_DNA"/>
</dbReference>
<evidence type="ECO:0000313" key="2">
    <source>
        <dbReference type="EMBL" id="CAB3992246.1"/>
    </source>
</evidence>
<dbReference type="Gene3D" id="3.40.140.10">
    <property type="entry name" value="Cytidine Deaminase, domain 2"/>
    <property type="match status" value="1"/>
</dbReference>
<name>A0A7D9DRF3_PARCT</name>
<feature type="compositionally biased region" description="Polar residues" evidence="1">
    <location>
        <begin position="419"/>
        <end position="431"/>
    </location>
</feature>
<keyword evidence="3" id="KW-1185">Reference proteome</keyword>
<feature type="compositionally biased region" description="Polar residues" evidence="1">
    <location>
        <begin position="442"/>
        <end position="454"/>
    </location>
</feature>
<feature type="compositionally biased region" description="Low complexity" evidence="1">
    <location>
        <begin position="392"/>
        <end position="411"/>
    </location>
</feature>
<feature type="region of interest" description="Disordered" evidence="1">
    <location>
        <begin position="309"/>
        <end position="516"/>
    </location>
</feature>
<feature type="compositionally biased region" description="Basic and acidic residues" evidence="1">
    <location>
        <begin position="369"/>
        <end position="378"/>
    </location>
</feature>
<comment type="caution">
    <text evidence="2">The sequence shown here is derived from an EMBL/GenBank/DDBJ whole genome shotgun (WGS) entry which is preliminary data.</text>
</comment>
<reference evidence="2" key="1">
    <citation type="submission" date="2020-04" db="EMBL/GenBank/DDBJ databases">
        <authorList>
            <person name="Alioto T."/>
            <person name="Alioto T."/>
            <person name="Gomez Garrido J."/>
        </authorList>
    </citation>
    <scope>NUCLEOTIDE SEQUENCE</scope>
    <source>
        <strain evidence="2">A484AB</strain>
    </source>
</reference>
<evidence type="ECO:0000313" key="3">
    <source>
        <dbReference type="Proteomes" id="UP001152795"/>
    </source>
</evidence>
<feature type="compositionally biased region" description="Polar residues" evidence="1">
    <location>
        <begin position="349"/>
        <end position="368"/>
    </location>
</feature>
<accession>A0A7D9DRF3</accession>
<protein>
    <submittedName>
        <fullName evidence="2">Uncharacterized protein</fullName>
    </submittedName>
</protein>
<organism evidence="2 3">
    <name type="scientific">Paramuricea clavata</name>
    <name type="common">Red gorgonian</name>
    <name type="synonym">Violescent sea-whip</name>
    <dbReference type="NCBI Taxonomy" id="317549"/>
    <lineage>
        <taxon>Eukaryota</taxon>
        <taxon>Metazoa</taxon>
        <taxon>Cnidaria</taxon>
        <taxon>Anthozoa</taxon>
        <taxon>Octocorallia</taxon>
        <taxon>Malacalcyonacea</taxon>
        <taxon>Plexauridae</taxon>
        <taxon>Paramuricea</taxon>
    </lineage>
</organism>
<gene>
    <name evidence="2" type="ORF">PACLA_8A041871</name>
</gene>
<feature type="compositionally biased region" description="Basic and acidic residues" evidence="1">
    <location>
        <begin position="507"/>
        <end position="516"/>
    </location>
</feature>
<dbReference type="OrthoDB" id="5980487at2759"/>
<sequence>MANDAFTVYIYANEYEYLKWLVLQKQDIETGGDLFGVWQNELCAVVQFVLGPGRQCQRTATSFFQDVSYLANVGRYMTSNEGICNIGEWHSHHTIGLAHPSSGDQNTSEMYDQFSSPNCGSVTVYIYKPEFDFLKWLVLRKPGIETGGDLFGLWQDEGTAVVQLILGPGKGCSRTTTSFHQDVAYLREVGGYLTSSQGLCNIGEWHSHHTLGLAEPSYGDQQTVWNHIPSVAGGRFLVFIANIRGAPPKVNIGCFLFDWSKQKILIGNIECLSCPSPFRLTVDNPCITSKAEPAQDWTTFFKYQASMQRNNKPVVDSSSPRDGHGISHRWSTRNDNLEARNGNPKARNDNPNARNGNQNARKGNPNTRKGSENTRNRDPPTINVVSNSPKDGNGISNISSTGSGSLGSRNSDMNERNGKANTKNVNPSTPNAKGPTSKDDNGTSNIPSTRNGNRNVGDDRTNTRNTSSNSRNENSNINDSKPNKKNKQFNTSKARKRRSNKKSNKLRQRDRVRHEQEQQLLADDYEEEELSKCGKIVKRLGEMFTSVKNFFCRNICRCC</sequence>
<dbReference type="Proteomes" id="UP001152795">
    <property type="component" value="Unassembled WGS sequence"/>
</dbReference>
<proteinExistence type="predicted"/>